<dbReference type="GO" id="GO:0005741">
    <property type="term" value="C:mitochondrial outer membrane"/>
    <property type="evidence" value="ECO:0007669"/>
    <property type="project" value="TreeGrafter"/>
</dbReference>
<dbReference type="PANTHER" id="PTHR31859">
    <property type="entry name" value="TETRATRICOPEPTIDE REPEAT PROTEIN 39 FAMILY MEMBER"/>
    <property type="match status" value="1"/>
</dbReference>
<dbReference type="eggNOG" id="KOG3783">
    <property type="taxonomic scope" value="Eukaryota"/>
</dbReference>
<dbReference type="GO" id="GO:0005634">
    <property type="term" value="C:nucleus"/>
    <property type="evidence" value="ECO:0007669"/>
    <property type="project" value="TreeGrafter"/>
</dbReference>
<evidence type="ECO:0000313" key="8">
    <source>
        <dbReference type="Proteomes" id="UP000016923"/>
    </source>
</evidence>
<proteinExistence type="predicted"/>
<feature type="compositionally biased region" description="Low complexity" evidence="5">
    <location>
        <begin position="18"/>
        <end position="37"/>
    </location>
</feature>
<dbReference type="HOGENOM" id="CLU_014926_1_0_1"/>
<keyword evidence="8" id="KW-1185">Reference proteome</keyword>
<feature type="compositionally biased region" description="Basic and acidic residues" evidence="5">
    <location>
        <begin position="270"/>
        <end position="298"/>
    </location>
</feature>
<comment type="function">
    <text evidence="4">Inclusion body (IB) resident protein that interacts strongly with lipid droplet (LD) proteins. Involved in LD-mediated IB clearing after protein folding stress, probably by enabling access to the IBs of an LD-stored soluble sterol derivative that acts as a chaperone in inclusion clearing.</text>
</comment>
<dbReference type="AlphaFoldDB" id="S3C8B8"/>
<dbReference type="InterPro" id="IPR019412">
    <property type="entry name" value="IML2/TPR_39"/>
</dbReference>
<feature type="compositionally biased region" description="Polar residues" evidence="5">
    <location>
        <begin position="302"/>
        <end position="320"/>
    </location>
</feature>
<feature type="transmembrane region" description="Helical" evidence="6">
    <location>
        <begin position="406"/>
        <end position="425"/>
    </location>
</feature>
<dbReference type="GO" id="GO:0005829">
    <property type="term" value="C:cytosol"/>
    <property type="evidence" value="ECO:0007669"/>
    <property type="project" value="TreeGrafter"/>
</dbReference>
<sequence>MSALRTWFRSAPASAKGSVEPSPAVSASASSTALSAEKPSSSSRPYTRPKDPRTKQEIEMAREIADLDDAMALTSLLLNDDIDGAEAQLRARKDTAKKVVSPFHLMGLGVSTFIRSVLGFEKEIMNEADARLTECETRAWEEMRKAQTANGGGGWFGAASSASTGTAAAESIYPPGSEYALVHAESQIMLAVVAELHESLTEAIRGFYKLRKAFVTLNAIIESEEAFLNGQRPGTASATSALASMRRLSFSEDPMPGAFDDAEFADLEAEARSEEQNIKESKEREEEKENKENEENEKPTNIAPSIRSTKLSEKTPSINGTVKGGSINGNSHAMATRGARQHVLDNLANPLDVFIHSGANMCFGLLLLIISMVPPAFSRLLSIVGFKGDRERGVRMLWQSTKFSNINGGMAGLVLLAYYNGLIAYSDILPSEPDIREFATEGEVVGYPKERCAALLAHMRTLYPDSQLWQLEEARLLATDRRAKDAINMIQDFTSKKQAKMRQITAITKFELALDATCAMEWALMRDSFLACVELNNWSHALYYYNIGCAEVELYRTAVTTVSKLKADNADKDTLNAAQTAVQKHKKAAEKHLRKAPTMAGKKKFMARQMPFDMFVIRKLARWEERAAALKIDLADAVGVSPAIEMAFLWNGSKRLSDDLLAQALTYLAWDRCTAPETAVEDMKKMPDEAGIMSLCRANLLRSLGRLDEAKTVLESEILVHDKVLFKGPTKDDYIPAAATYELAVVLWEEALLVGNTDKDVYKTKVDDCAVLLDKVAKWEAFVLDARIGMKLQTGLDTIRWVKAKKGYA</sequence>
<name>S3C8B8_OPHP1</name>
<dbReference type="Proteomes" id="UP000016923">
    <property type="component" value="Unassembled WGS sequence"/>
</dbReference>
<gene>
    <name evidence="7" type="ORF">F503_06863</name>
</gene>
<reference evidence="7 8" key="1">
    <citation type="journal article" date="2013" name="BMC Genomics">
        <title>The genome and transcriptome of the pine saprophyte Ophiostoma piceae, and a comparison with the bark beetle-associated pine pathogen Grosmannia clavigera.</title>
        <authorList>
            <person name="Haridas S."/>
            <person name="Wang Y."/>
            <person name="Lim L."/>
            <person name="Massoumi Alamouti S."/>
            <person name="Jackman S."/>
            <person name="Docking R."/>
            <person name="Robertson G."/>
            <person name="Birol I."/>
            <person name="Bohlmann J."/>
            <person name="Breuil C."/>
        </authorList>
    </citation>
    <scope>NUCLEOTIDE SEQUENCE [LARGE SCALE GENOMIC DNA]</scope>
    <source>
        <strain evidence="7 8">UAMH 11346</strain>
    </source>
</reference>
<evidence type="ECO:0000256" key="3">
    <source>
        <dbReference type="ARBA" id="ARBA00019539"/>
    </source>
</evidence>
<evidence type="ECO:0000256" key="5">
    <source>
        <dbReference type="SAM" id="MobiDB-lite"/>
    </source>
</evidence>
<feature type="region of interest" description="Disordered" evidence="5">
    <location>
        <begin position="1"/>
        <end position="55"/>
    </location>
</feature>
<evidence type="ECO:0000256" key="2">
    <source>
        <dbReference type="ARBA" id="ARBA00018424"/>
    </source>
</evidence>
<evidence type="ECO:0000256" key="6">
    <source>
        <dbReference type="SAM" id="Phobius"/>
    </source>
</evidence>
<protein>
    <recommendedName>
        <fullName evidence="2">Inclusion body clearance protein IML2</fullName>
    </recommendedName>
    <alternativeName>
        <fullName evidence="3">Inclusion body clearance protein iml2</fullName>
    </alternativeName>
</protein>
<organism evidence="7 8">
    <name type="scientific">Ophiostoma piceae (strain UAMH 11346)</name>
    <name type="common">Sap stain fungus</name>
    <dbReference type="NCBI Taxonomy" id="1262450"/>
    <lineage>
        <taxon>Eukaryota</taxon>
        <taxon>Fungi</taxon>
        <taxon>Dikarya</taxon>
        <taxon>Ascomycota</taxon>
        <taxon>Pezizomycotina</taxon>
        <taxon>Sordariomycetes</taxon>
        <taxon>Sordariomycetidae</taxon>
        <taxon>Ophiostomatales</taxon>
        <taxon>Ophiostomataceae</taxon>
        <taxon>Ophiostoma</taxon>
    </lineage>
</organism>
<dbReference type="OMA" id="WNGYNRM"/>
<dbReference type="OrthoDB" id="2154985at2759"/>
<keyword evidence="6" id="KW-1133">Transmembrane helix</keyword>
<evidence type="ECO:0000256" key="4">
    <source>
        <dbReference type="ARBA" id="ARBA00043897"/>
    </source>
</evidence>
<evidence type="ECO:0000256" key="1">
    <source>
        <dbReference type="ARBA" id="ARBA00011408"/>
    </source>
</evidence>
<comment type="subunit">
    <text evidence="1">Interacts with lipid droplet proteins.</text>
</comment>
<keyword evidence="6" id="KW-0472">Membrane</keyword>
<dbReference type="EMBL" id="KE148147">
    <property type="protein sequence ID" value="EPE09087.1"/>
    <property type="molecule type" value="Genomic_DNA"/>
</dbReference>
<evidence type="ECO:0000313" key="7">
    <source>
        <dbReference type="EMBL" id="EPE09087.1"/>
    </source>
</evidence>
<keyword evidence="6" id="KW-0812">Transmembrane</keyword>
<dbReference type="VEuPathDB" id="FungiDB:F503_06863"/>
<feature type="region of interest" description="Disordered" evidence="5">
    <location>
        <begin position="270"/>
        <end position="328"/>
    </location>
</feature>
<dbReference type="Pfam" id="PF10300">
    <property type="entry name" value="Iml2-TPR_39"/>
    <property type="match status" value="1"/>
</dbReference>
<accession>S3C8B8</accession>
<feature type="transmembrane region" description="Helical" evidence="6">
    <location>
        <begin position="363"/>
        <end position="386"/>
    </location>
</feature>
<dbReference type="PANTHER" id="PTHR31859:SF1">
    <property type="entry name" value="TETRATRICOPEPTIDE REPEAT PROTEIN 39C"/>
    <property type="match status" value="1"/>
</dbReference>